<accession>A0ABU5J4S8</accession>
<dbReference type="PANTHER" id="PTHR34351">
    <property type="entry name" value="SLR1927 PROTEIN-RELATED"/>
    <property type="match status" value="1"/>
</dbReference>
<name>A0ABU5J4S8_9BACI</name>
<dbReference type="EMBL" id="JAXOFX010000025">
    <property type="protein sequence ID" value="MDZ5474408.1"/>
    <property type="molecule type" value="Genomic_DNA"/>
</dbReference>
<protein>
    <submittedName>
        <fullName evidence="3">DUF58 domain-containing protein</fullName>
    </submittedName>
</protein>
<comment type="caution">
    <text evidence="3">The sequence shown here is derived from an EMBL/GenBank/DDBJ whole genome shotgun (WGS) entry which is preliminary data.</text>
</comment>
<keyword evidence="1" id="KW-0812">Transmembrane</keyword>
<feature type="transmembrane region" description="Helical" evidence="1">
    <location>
        <begin position="12"/>
        <end position="30"/>
    </location>
</feature>
<feature type="domain" description="DUF58" evidence="2">
    <location>
        <begin position="206"/>
        <end position="376"/>
    </location>
</feature>
<gene>
    <name evidence="3" type="ORF">SM124_22190</name>
</gene>
<dbReference type="Proteomes" id="UP001290455">
    <property type="component" value="Unassembled WGS sequence"/>
</dbReference>
<proteinExistence type="predicted"/>
<evidence type="ECO:0000313" key="3">
    <source>
        <dbReference type="EMBL" id="MDZ5474408.1"/>
    </source>
</evidence>
<dbReference type="RefSeq" id="WP_322448691.1">
    <property type="nucleotide sequence ID" value="NZ_JAXOFX010000025.1"/>
</dbReference>
<sequence>MRNLLVSLKNIWKLIVLLFLIFLTFSYAMFQGGFVSWFLFYSFLPFGIYGLALSFVSLKNMTVQRVFLKSDYNAGERLQVTVNVRRSHSFPLFYVIIEDCLNDQLIAAKKGKAKMFLVPHFKRDLGFSYEIKDLPRGEHQFQSVRVKIGDLLGLIEKEYIVETNDRIIVYPSYEDIVYRPFANHYDQGMTASKERVQRDTSMAIGIREYQPGDKFSWINWKATAKRNDIMTKEFEQRQSHDVFVLMDCAPEKRFEAIVSFTASIVRAILRKGAQVGFMSQSEDRVAFAFRGGEVHQQKVFYHLAKVKDNCPVTFDKVLESETFLSQQSISLMLVTSQLSKTLIEKAGFFASRKGFITIFLLKQDGESPSKDEVALKSSALARGIRVIFVHDHLFNDAFSEVNRG</sequence>
<evidence type="ECO:0000256" key="1">
    <source>
        <dbReference type="SAM" id="Phobius"/>
    </source>
</evidence>
<evidence type="ECO:0000259" key="2">
    <source>
        <dbReference type="Pfam" id="PF01882"/>
    </source>
</evidence>
<keyword evidence="1" id="KW-0472">Membrane</keyword>
<reference evidence="3 4" key="1">
    <citation type="submission" date="2023-11" db="EMBL/GenBank/DDBJ databases">
        <title>Bacillus jintuensis, isolated from a mudflat on the Beibu Gulf coast.</title>
        <authorList>
            <person name="Li M."/>
        </authorList>
    </citation>
    <scope>NUCLEOTIDE SEQUENCE [LARGE SCALE GENOMIC DNA]</scope>
    <source>
        <strain evidence="3 4">31A1R</strain>
    </source>
</reference>
<keyword evidence="1" id="KW-1133">Transmembrane helix</keyword>
<dbReference type="InterPro" id="IPR002881">
    <property type="entry name" value="DUF58"/>
</dbReference>
<organism evidence="3 4">
    <name type="scientific">Robertmurraya mangrovi</name>
    <dbReference type="NCBI Taxonomy" id="3098077"/>
    <lineage>
        <taxon>Bacteria</taxon>
        <taxon>Bacillati</taxon>
        <taxon>Bacillota</taxon>
        <taxon>Bacilli</taxon>
        <taxon>Bacillales</taxon>
        <taxon>Bacillaceae</taxon>
        <taxon>Robertmurraya</taxon>
    </lineage>
</organism>
<feature type="transmembrane region" description="Helical" evidence="1">
    <location>
        <begin position="36"/>
        <end position="58"/>
    </location>
</feature>
<dbReference type="Pfam" id="PF01882">
    <property type="entry name" value="DUF58"/>
    <property type="match status" value="1"/>
</dbReference>
<dbReference type="PANTHER" id="PTHR34351:SF2">
    <property type="entry name" value="DUF58 DOMAIN-CONTAINING PROTEIN"/>
    <property type="match status" value="1"/>
</dbReference>
<keyword evidence="4" id="KW-1185">Reference proteome</keyword>
<evidence type="ECO:0000313" key="4">
    <source>
        <dbReference type="Proteomes" id="UP001290455"/>
    </source>
</evidence>